<keyword evidence="4 5" id="KW-0694">RNA-binding</keyword>
<keyword evidence="2 5" id="KW-0378">Hydrolase</keyword>
<keyword evidence="1 5" id="KW-0547">Nucleotide-binding</keyword>
<dbReference type="Gene3D" id="3.40.50.300">
    <property type="entry name" value="P-loop containing nucleotide triphosphate hydrolases"/>
    <property type="match status" value="1"/>
</dbReference>
<evidence type="ECO:0000313" key="7">
    <source>
        <dbReference type="EMBL" id="CAG2062784.1"/>
    </source>
</evidence>
<keyword evidence="5" id="KW-0347">Helicase</keyword>
<dbReference type="EMBL" id="CAJPIN010022245">
    <property type="protein sequence ID" value="CAG2062784.1"/>
    <property type="molecule type" value="Genomic_DNA"/>
</dbReference>
<comment type="function">
    <text evidence="5">RNA helicase.</text>
</comment>
<proteinExistence type="inferred from homology"/>
<evidence type="ECO:0000313" key="8">
    <source>
        <dbReference type="Proteomes" id="UP001153148"/>
    </source>
</evidence>
<dbReference type="InterPro" id="IPR027417">
    <property type="entry name" value="P-loop_NTPase"/>
</dbReference>
<sequence length="197" mass="22412">MIEKGHFQELQQLLERININTGKRNLRQNFVFSATLTLVHEPPTHIKKKKKGGKKPTRVTPGQKLQNIISMLGITNPKVVDVTKKTGTSGTLSEACIHCTLEEKDIYLYYFLQRHLGRTLVFCNSIGCVRRLAQLLTLLQCKPLPLHANMIQRQRLKNLERFRDNTNALLLATDVAARGLDIPGVEHVIHYQVPRTS</sequence>
<name>A0ABN7P4I6_TIMPD</name>
<protein>
    <recommendedName>
        <fullName evidence="5">ATP-dependent RNA helicase</fullName>
        <ecNumber evidence="5">3.6.4.13</ecNumber>
    </recommendedName>
</protein>
<reference evidence="7" key="1">
    <citation type="submission" date="2021-03" db="EMBL/GenBank/DDBJ databases">
        <authorList>
            <person name="Tran Van P."/>
        </authorList>
    </citation>
    <scope>NUCLEOTIDE SEQUENCE</scope>
</reference>
<feature type="non-terminal residue" evidence="7">
    <location>
        <position position="197"/>
    </location>
</feature>
<comment type="similarity">
    <text evidence="5">Belongs to the DEAD box helicase family.</text>
</comment>
<gene>
    <name evidence="7" type="ORF">TPAB3V08_LOCUS9732</name>
</gene>
<comment type="catalytic activity">
    <reaction evidence="5">
        <text>ATP + H2O = ADP + phosphate + H(+)</text>
        <dbReference type="Rhea" id="RHEA:13065"/>
        <dbReference type="ChEBI" id="CHEBI:15377"/>
        <dbReference type="ChEBI" id="CHEBI:15378"/>
        <dbReference type="ChEBI" id="CHEBI:30616"/>
        <dbReference type="ChEBI" id="CHEBI:43474"/>
        <dbReference type="ChEBI" id="CHEBI:456216"/>
        <dbReference type="EC" id="3.6.4.13"/>
    </reaction>
</comment>
<keyword evidence="3 5" id="KW-0067">ATP-binding</keyword>
<evidence type="ECO:0000259" key="6">
    <source>
        <dbReference type="PROSITE" id="PS51194"/>
    </source>
</evidence>
<evidence type="ECO:0000256" key="2">
    <source>
        <dbReference type="ARBA" id="ARBA00022801"/>
    </source>
</evidence>
<evidence type="ECO:0000256" key="1">
    <source>
        <dbReference type="ARBA" id="ARBA00022741"/>
    </source>
</evidence>
<evidence type="ECO:0000256" key="5">
    <source>
        <dbReference type="RuleBase" id="RU365068"/>
    </source>
</evidence>
<dbReference type="Pfam" id="PF00271">
    <property type="entry name" value="Helicase_C"/>
    <property type="match status" value="1"/>
</dbReference>
<dbReference type="PANTHER" id="PTHR24031">
    <property type="entry name" value="RNA HELICASE"/>
    <property type="match status" value="1"/>
</dbReference>
<dbReference type="CDD" id="cd18787">
    <property type="entry name" value="SF2_C_DEAD"/>
    <property type="match status" value="1"/>
</dbReference>
<keyword evidence="8" id="KW-1185">Reference proteome</keyword>
<evidence type="ECO:0000256" key="4">
    <source>
        <dbReference type="ARBA" id="ARBA00022884"/>
    </source>
</evidence>
<organism evidence="7 8">
    <name type="scientific">Timema podura</name>
    <name type="common">Walking stick</name>
    <dbReference type="NCBI Taxonomy" id="61482"/>
    <lineage>
        <taxon>Eukaryota</taxon>
        <taxon>Metazoa</taxon>
        <taxon>Ecdysozoa</taxon>
        <taxon>Arthropoda</taxon>
        <taxon>Hexapoda</taxon>
        <taxon>Insecta</taxon>
        <taxon>Pterygota</taxon>
        <taxon>Neoptera</taxon>
        <taxon>Polyneoptera</taxon>
        <taxon>Phasmatodea</taxon>
        <taxon>Timematodea</taxon>
        <taxon>Timematoidea</taxon>
        <taxon>Timematidae</taxon>
        <taxon>Timema</taxon>
    </lineage>
</organism>
<accession>A0ABN7P4I6</accession>
<comment type="caution">
    <text evidence="7">The sequence shown here is derived from an EMBL/GenBank/DDBJ whole genome shotgun (WGS) entry which is preliminary data.</text>
</comment>
<evidence type="ECO:0000256" key="3">
    <source>
        <dbReference type="ARBA" id="ARBA00022840"/>
    </source>
</evidence>
<dbReference type="Proteomes" id="UP001153148">
    <property type="component" value="Unassembled WGS sequence"/>
</dbReference>
<dbReference type="SMART" id="SM00490">
    <property type="entry name" value="HELICc"/>
    <property type="match status" value="1"/>
</dbReference>
<dbReference type="SUPFAM" id="SSF52540">
    <property type="entry name" value="P-loop containing nucleoside triphosphate hydrolases"/>
    <property type="match status" value="1"/>
</dbReference>
<dbReference type="InterPro" id="IPR001650">
    <property type="entry name" value="Helicase_C-like"/>
</dbReference>
<dbReference type="PROSITE" id="PS51194">
    <property type="entry name" value="HELICASE_CTER"/>
    <property type="match status" value="1"/>
</dbReference>
<comment type="domain">
    <text evidence="5">The Q motif is unique to and characteristic of the DEAD box family of RNA helicases and controls ATP binding and hydrolysis.</text>
</comment>
<feature type="domain" description="Helicase C-terminal" evidence="6">
    <location>
        <begin position="104"/>
        <end position="197"/>
    </location>
</feature>
<dbReference type="EC" id="3.6.4.13" evidence="5"/>